<accession>A0A1H2J4K3</accession>
<dbReference type="PANTHER" id="PTHR44379">
    <property type="entry name" value="OXIDOREDUCTASE WITH IRON-SULFUR SUBUNIT"/>
    <property type="match status" value="1"/>
</dbReference>
<dbReference type="InterPro" id="IPR012675">
    <property type="entry name" value="Beta-grasp_dom_sf"/>
</dbReference>
<protein>
    <submittedName>
        <fullName evidence="7">Carbon-monoxide dehydrogenase small subunit</fullName>
    </submittedName>
</protein>
<keyword evidence="5" id="KW-0411">Iron-sulfur</keyword>
<dbReference type="Gene3D" id="3.10.20.30">
    <property type="match status" value="1"/>
</dbReference>
<dbReference type="SUPFAM" id="SSF54292">
    <property type="entry name" value="2Fe-2S ferredoxin-like"/>
    <property type="match status" value="1"/>
</dbReference>
<dbReference type="Gene3D" id="1.10.150.120">
    <property type="entry name" value="[2Fe-2S]-binding domain"/>
    <property type="match status" value="1"/>
</dbReference>
<dbReference type="PROSITE" id="PS51085">
    <property type="entry name" value="2FE2S_FER_2"/>
    <property type="match status" value="1"/>
</dbReference>
<dbReference type="PROSITE" id="PS00197">
    <property type="entry name" value="2FE2S_FER_1"/>
    <property type="match status" value="1"/>
</dbReference>
<evidence type="ECO:0000256" key="5">
    <source>
        <dbReference type="ARBA" id="ARBA00023014"/>
    </source>
</evidence>
<dbReference type="GO" id="GO:0051537">
    <property type="term" value="F:2 iron, 2 sulfur cluster binding"/>
    <property type="evidence" value="ECO:0007669"/>
    <property type="project" value="UniProtKB-KW"/>
</dbReference>
<proteinExistence type="predicted"/>
<keyword evidence="4" id="KW-0408">Iron</keyword>
<evidence type="ECO:0000313" key="8">
    <source>
        <dbReference type="Proteomes" id="UP000199608"/>
    </source>
</evidence>
<dbReference type="GO" id="GO:0046872">
    <property type="term" value="F:metal ion binding"/>
    <property type="evidence" value="ECO:0007669"/>
    <property type="project" value="UniProtKB-KW"/>
</dbReference>
<name>A0A1H2J4K3_9BACT</name>
<dbReference type="EMBL" id="FNLL01000010">
    <property type="protein sequence ID" value="SDU51086.1"/>
    <property type="molecule type" value="Genomic_DNA"/>
</dbReference>
<dbReference type="InterPro" id="IPR036884">
    <property type="entry name" value="2Fe-2S-bd_dom_sf"/>
</dbReference>
<dbReference type="GO" id="GO:0016491">
    <property type="term" value="F:oxidoreductase activity"/>
    <property type="evidence" value="ECO:0007669"/>
    <property type="project" value="UniProtKB-KW"/>
</dbReference>
<dbReference type="InterPro" id="IPR036010">
    <property type="entry name" value="2Fe-2S_ferredoxin-like_sf"/>
</dbReference>
<keyword evidence="8" id="KW-1185">Reference proteome</keyword>
<dbReference type="FunFam" id="1.10.150.120:FF:000003">
    <property type="entry name" value="Carbon monoxide dehydrogenase, small subunit"/>
    <property type="match status" value="1"/>
</dbReference>
<dbReference type="Pfam" id="PF00111">
    <property type="entry name" value="Fer2"/>
    <property type="match status" value="1"/>
</dbReference>
<dbReference type="InterPro" id="IPR051452">
    <property type="entry name" value="Diverse_Oxidoreductases"/>
</dbReference>
<evidence type="ECO:0000259" key="6">
    <source>
        <dbReference type="PROSITE" id="PS51085"/>
    </source>
</evidence>
<feature type="domain" description="2Fe-2S ferredoxin-type" evidence="6">
    <location>
        <begin position="7"/>
        <end position="83"/>
    </location>
</feature>
<dbReference type="InterPro" id="IPR001041">
    <property type="entry name" value="2Fe-2S_ferredoxin-type"/>
</dbReference>
<keyword evidence="2" id="KW-0479">Metal-binding</keyword>
<dbReference type="Pfam" id="PF01799">
    <property type="entry name" value="Fer2_2"/>
    <property type="match status" value="1"/>
</dbReference>
<evidence type="ECO:0000256" key="2">
    <source>
        <dbReference type="ARBA" id="ARBA00022723"/>
    </source>
</evidence>
<evidence type="ECO:0000256" key="1">
    <source>
        <dbReference type="ARBA" id="ARBA00022714"/>
    </source>
</evidence>
<evidence type="ECO:0000256" key="4">
    <source>
        <dbReference type="ARBA" id="ARBA00023004"/>
    </source>
</evidence>
<reference evidence="8" key="1">
    <citation type="submission" date="2016-10" db="EMBL/GenBank/DDBJ databases">
        <authorList>
            <person name="Varghese N."/>
            <person name="Submissions S."/>
        </authorList>
    </citation>
    <scope>NUCLEOTIDE SEQUENCE [LARGE SCALE GENOMIC DNA]</scope>
    <source>
        <strain evidence="8">DSM 3384</strain>
    </source>
</reference>
<sequence length="160" mass="17694">MYEMKTCDITLFVNKEQYSMTIPVNRTLLQVLRDDLELMGTKYGCGTGECGSCTVLMDDKPILSCLTLAAVMHKKNITTIEGLEEDGVLHPVQEAFVEKNAVQCGFCTPGMIMKSTALLAKNSNPTEAEIRSHLEGNICRCTGYVKIIDAVQYASKQMDK</sequence>
<evidence type="ECO:0000256" key="3">
    <source>
        <dbReference type="ARBA" id="ARBA00023002"/>
    </source>
</evidence>
<dbReference type="Proteomes" id="UP000199608">
    <property type="component" value="Unassembled WGS sequence"/>
</dbReference>
<dbReference type="FunFam" id="3.10.20.30:FF:000020">
    <property type="entry name" value="Xanthine dehydrogenase iron-sulfur subunit"/>
    <property type="match status" value="1"/>
</dbReference>
<dbReference type="AlphaFoldDB" id="A0A1H2J4K3"/>
<dbReference type="InterPro" id="IPR006058">
    <property type="entry name" value="2Fe2S_fd_BS"/>
</dbReference>
<keyword evidence="1" id="KW-0001">2Fe-2S</keyword>
<dbReference type="InterPro" id="IPR002888">
    <property type="entry name" value="2Fe-2S-bd"/>
</dbReference>
<organism evidence="7 8">
    <name type="scientific">Desulfobacula phenolica</name>
    <dbReference type="NCBI Taxonomy" id="90732"/>
    <lineage>
        <taxon>Bacteria</taxon>
        <taxon>Pseudomonadati</taxon>
        <taxon>Thermodesulfobacteriota</taxon>
        <taxon>Desulfobacteria</taxon>
        <taxon>Desulfobacterales</taxon>
        <taxon>Desulfobacteraceae</taxon>
        <taxon>Desulfobacula</taxon>
    </lineage>
</organism>
<dbReference type="CDD" id="cd00207">
    <property type="entry name" value="fer2"/>
    <property type="match status" value="1"/>
</dbReference>
<dbReference type="PANTHER" id="PTHR44379:SF5">
    <property type="entry name" value="OXIDOREDUCTASE WITH IRON-SULFUR SUBUNIT"/>
    <property type="match status" value="1"/>
</dbReference>
<keyword evidence="3" id="KW-0560">Oxidoreductase</keyword>
<evidence type="ECO:0000313" key="7">
    <source>
        <dbReference type="EMBL" id="SDU51086.1"/>
    </source>
</evidence>
<dbReference type="SUPFAM" id="SSF47741">
    <property type="entry name" value="CO dehydrogenase ISP C-domain like"/>
    <property type="match status" value="1"/>
</dbReference>
<gene>
    <name evidence="7" type="ORF">SAMN04487931_110153</name>
</gene>